<keyword evidence="5" id="KW-0653">Protein transport</keyword>
<dbReference type="GO" id="GO:0006886">
    <property type="term" value="P:intracellular protein transport"/>
    <property type="evidence" value="ECO:0007669"/>
    <property type="project" value="InterPro"/>
</dbReference>
<evidence type="ECO:0000256" key="3">
    <source>
        <dbReference type="ARBA" id="ARBA00022448"/>
    </source>
</evidence>
<dbReference type="GO" id="GO:0005484">
    <property type="term" value="F:SNAP receptor activity"/>
    <property type="evidence" value="ECO:0007669"/>
    <property type="project" value="InterPro"/>
</dbReference>
<organism evidence="13 14">
    <name type="scientific">Bemisia tabaci</name>
    <name type="common">Sweetpotato whitefly</name>
    <name type="synonym">Aleurodes tabaci</name>
    <dbReference type="NCBI Taxonomy" id="7038"/>
    <lineage>
        <taxon>Eukaryota</taxon>
        <taxon>Metazoa</taxon>
        <taxon>Ecdysozoa</taxon>
        <taxon>Arthropoda</taxon>
        <taxon>Hexapoda</taxon>
        <taxon>Insecta</taxon>
        <taxon>Pterygota</taxon>
        <taxon>Neoptera</taxon>
        <taxon>Paraneoptera</taxon>
        <taxon>Hemiptera</taxon>
        <taxon>Sternorrhyncha</taxon>
        <taxon>Aleyrodoidea</taxon>
        <taxon>Aleyrodidae</taxon>
        <taxon>Aleyrodinae</taxon>
        <taxon>Bemisia</taxon>
    </lineage>
</organism>
<name>A0A9P0A683_BEMTA</name>
<dbReference type="AlphaFoldDB" id="A0A9P0A683"/>
<evidence type="ECO:0000256" key="8">
    <source>
        <dbReference type="ARBA" id="ARBA00023054"/>
    </source>
</evidence>
<dbReference type="InterPro" id="IPR000727">
    <property type="entry name" value="T_SNARE_dom"/>
</dbReference>
<evidence type="ECO:0000256" key="10">
    <source>
        <dbReference type="SAM" id="Coils"/>
    </source>
</evidence>
<dbReference type="EMBL" id="OU963863">
    <property type="protein sequence ID" value="CAH0384028.1"/>
    <property type="molecule type" value="Genomic_DNA"/>
</dbReference>
<accession>A0A9P0A683</accession>
<evidence type="ECO:0000256" key="4">
    <source>
        <dbReference type="ARBA" id="ARBA00022692"/>
    </source>
</evidence>
<dbReference type="Proteomes" id="UP001152759">
    <property type="component" value="Chromosome 2"/>
</dbReference>
<keyword evidence="14" id="KW-1185">Reference proteome</keyword>
<dbReference type="Pfam" id="PF05739">
    <property type="entry name" value="SNARE"/>
    <property type="match status" value="1"/>
</dbReference>
<evidence type="ECO:0000256" key="2">
    <source>
        <dbReference type="ARBA" id="ARBA00009063"/>
    </source>
</evidence>
<dbReference type="InterPro" id="IPR006012">
    <property type="entry name" value="Syntaxin/epimorphin_CS"/>
</dbReference>
<dbReference type="KEGG" id="btab:109032849"/>
<evidence type="ECO:0000256" key="7">
    <source>
        <dbReference type="ARBA" id="ARBA00023034"/>
    </source>
</evidence>
<dbReference type="CDD" id="cd15845">
    <property type="entry name" value="SNARE_syntaxin16"/>
    <property type="match status" value="1"/>
</dbReference>
<keyword evidence="6 11" id="KW-1133">Transmembrane helix</keyword>
<gene>
    <name evidence="13" type="ORF">BEMITA_LOCUS3408</name>
</gene>
<evidence type="ECO:0000313" key="14">
    <source>
        <dbReference type="Proteomes" id="UP001152759"/>
    </source>
</evidence>
<dbReference type="GO" id="GO:0006906">
    <property type="term" value="P:vesicle fusion"/>
    <property type="evidence" value="ECO:0007669"/>
    <property type="project" value="TreeGrafter"/>
</dbReference>
<dbReference type="InterPro" id="IPR010989">
    <property type="entry name" value="SNARE"/>
</dbReference>
<comment type="similarity">
    <text evidence="2">Belongs to the syntaxin family.</text>
</comment>
<dbReference type="GO" id="GO:0048278">
    <property type="term" value="P:vesicle docking"/>
    <property type="evidence" value="ECO:0007669"/>
    <property type="project" value="TreeGrafter"/>
</dbReference>
<evidence type="ECO:0000256" key="5">
    <source>
        <dbReference type="ARBA" id="ARBA00022927"/>
    </source>
</evidence>
<dbReference type="PROSITE" id="PS00914">
    <property type="entry name" value="SYNTAXIN"/>
    <property type="match status" value="1"/>
</dbReference>
<dbReference type="GO" id="GO:0000149">
    <property type="term" value="F:SNARE binding"/>
    <property type="evidence" value="ECO:0007669"/>
    <property type="project" value="TreeGrafter"/>
</dbReference>
<comment type="subcellular location">
    <subcellularLocation>
        <location evidence="1">Golgi apparatus membrane</location>
        <topology evidence="1">Single-pass type IV membrane protein</topology>
    </subcellularLocation>
</comment>
<keyword evidence="9 11" id="KW-0472">Membrane</keyword>
<dbReference type="OrthoDB" id="10251371at2759"/>
<feature type="transmembrane region" description="Helical" evidence="11">
    <location>
        <begin position="299"/>
        <end position="318"/>
    </location>
</feature>
<protein>
    <recommendedName>
        <fullName evidence="12">t-SNARE coiled-coil homology domain-containing protein</fullName>
    </recommendedName>
</protein>
<dbReference type="InterPro" id="IPR045242">
    <property type="entry name" value="Syntaxin"/>
</dbReference>
<evidence type="ECO:0000256" key="6">
    <source>
        <dbReference type="ARBA" id="ARBA00022989"/>
    </source>
</evidence>
<dbReference type="Gene3D" id="1.20.58.70">
    <property type="match status" value="1"/>
</dbReference>
<keyword evidence="3" id="KW-0813">Transport</keyword>
<keyword evidence="7" id="KW-0333">Golgi apparatus</keyword>
<feature type="domain" description="T-SNARE coiled-coil homology" evidence="12">
    <location>
        <begin position="226"/>
        <end position="288"/>
    </location>
</feature>
<keyword evidence="4 11" id="KW-0812">Transmembrane</keyword>
<dbReference type="PANTHER" id="PTHR19957">
    <property type="entry name" value="SYNTAXIN"/>
    <property type="match status" value="1"/>
</dbReference>
<evidence type="ECO:0000256" key="1">
    <source>
        <dbReference type="ARBA" id="ARBA00004409"/>
    </source>
</evidence>
<dbReference type="GO" id="GO:0000139">
    <property type="term" value="C:Golgi membrane"/>
    <property type="evidence" value="ECO:0007669"/>
    <property type="project" value="UniProtKB-SubCell"/>
</dbReference>
<evidence type="ECO:0000313" key="13">
    <source>
        <dbReference type="EMBL" id="CAH0384028.1"/>
    </source>
</evidence>
<evidence type="ECO:0000256" key="9">
    <source>
        <dbReference type="ARBA" id="ARBA00023136"/>
    </source>
</evidence>
<dbReference type="SMART" id="SM00397">
    <property type="entry name" value="t_SNARE"/>
    <property type="match status" value="1"/>
</dbReference>
<keyword evidence="8 10" id="KW-0175">Coiled coil</keyword>
<feature type="coiled-coil region" evidence="10">
    <location>
        <begin position="58"/>
        <end position="118"/>
    </location>
</feature>
<reference evidence="13" key="1">
    <citation type="submission" date="2021-12" db="EMBL/GenBank/DDBJ databases">
        <authorList>
            <person name="King R."/>
        </authorList>
    </citation>
    <scope>NUCLEOTIDE SEQUENCE</scope>
</reference>
<proteinExistence type="inferred from homology"/>
<evidence type="ECO:0000256" key="11">
    <source>
        <dbReference type="SAM" id="Phobius"/>
    </source>
</evidence>
<dbReference type="PROSITE" id="PS50192">
    <property type="entry name" value="T_SNARE"/>
    <property type="match status" value="1"/>
</dbReference>
<dbReference type="SUPFAM" id="SSF47661">
    <property type="entry name" value="t-snare proteins"/>
    <property type="match status" value="1"/>
</dbReference>
<evidence type="ECO:0000259" key="12">
    <source>
        <dbReference type="PROSITE" id="PS50192"/>
    </source>
</evidence>
<dbReference type="GO" id="GO:0031201">
    <property type="term" value="C:SNARE complex"/>
    <property type="evidence" value="ECO:0007669"/>
    <property type="project" value="TreeGrafter"/>
</dbReference>
<sequence>MVTRNLTDVFVLMRNNASQNRNIYSDQIINDRMALVEAGGIELAQREDYETPQWGDTLEEARYSITRLREKLKELAALQEVHMQRPTFDESTHQELQMEVLTQEISKMFSRIQRLVQQIRHASENDRKDQERRLSYSVITSLLTSLQELTNHFRGLQSSYLNRLDSREERSRLDFGSKEEDRELFSVNGFNDADWETECIDERFRVTKPGQSISEQQMLLIEEDNAKTAEMRDKQVSSIVQSIVDLNVLFKDLSTMVVEQGTVLDRIDYTLEQTSIGVSQGYEQLVKADRSHAKNRKMMCIMCLAPVTLIMLFLLIIIKF</sequence>
<dbReference type="PANTHER" id="PTHR19957:SF83">
    <property type="entry name" value="SYNTAXIN-16"/>
    <property type="match status" value="1"/>
</dbReference>